<organism evidence="1 2">
    <name type="scientific">Camellia lanceoleosa</name>
    <dbReference type="NCBI Taxonomy" id="1840588"/>
    <lineage>
        <taxon>Eukaryota</taxon>
        <taxon>Viridiplantae</taxon>
        <taxon>Streptophyta</taxon>
        <taxon>Embryophyta</taxon>
        <taxon>Tracheophyta</taxon>
        <taxon>Spermatophyta</taxon>
        <taxon>Magnoliopsida</taxon>
        <taxon>eudicotyledons</taxon>
        <taxon>Gunneridae</taxon>
        <taxon>Pentapetalae</taxon>
        <taxon>asterids</taxon>
        <taxon>Ericales</taxon>
        <taxon>Theaceae</taxon>
        <taxon>Camellia</taxon>
    </lineage>
</organism>
<dbReference type="EMBL" id="CM045758">
    <property type="protein sequence ID" value="KAI8032797.1"/>
    <property type="molecule type" value="Genomic_DNA"/>
</dbReference>
<name>A0ACC0J546_9ERIC</name>
<reference evidence="1 2" key="1">
    <citation type="journal article" date="2022" name="Plant J.">
        <title>Chromosome-level genome of Camellia lanceoleosa provides a valuable resource for understanding genome evolution and self-incompatibility.</title>
        <authorList>
            <person name="Gong W."/>
            <person name="Xiao S."/>
            <person name="Wang L."/>
            <person name="Liao Z."/>
            <person name="Chang Y."/>
            <person name="Mo W."/>
            <person name="Hu G."/>
            <person name="Li W."/>
            <person name="Zhao G."/>
            <person name="Zhu H."/>
            <person name="Hu X."/>
            <person name="Ji K."/>
            <person name="Xiang X."/>
            <person name="Song Q."/>
            <person name="Yuan D."/>
            <person name="Jin S."/>
            <person name="Zhang L."/>
        </authorList>
    </citation>
    <scope>NUCLEOTIDE SEQUENCE [LARGE SCALE GENOMIC DNA]</scope>
    <source>
        <strain evidence="1">SQ_2022a</strain>
    </source>
</reference>
<evidence type="ECO:0000313" key="2">
    <source>
        <dbReference type="Proteomes" id="UP001060215"/>
    </source>
</evidence>
<keyword evidence="2" id="KW-1185">Reference proteome</keyword>
<evidence type="ECO:0000313" key="1">
    <source>
        <dbReference type="EMBL" id="KAI8032797.1"/>
    </source>
</evidence>
<proteinExistence type="predicted"/>
<dbReference type="Proteomes" id="UP001060215">
    <property type="component" value="Chromosome 1"/>
</dbReference>
<protein>
    <submittedName>
        <fullName evidence="1">Uncharacterized protein</fullName>
    </submittedName>
</protein>
<gene>
    <name evidence="1" type="ORF">LOK49_LG01G03733</name>
</gene>
<comment type="caution">
    <text evidence="1">The sequence shown here is derived from an EMBL/GenBank/DDBJ whole genome shotgun (WGS) entry which is preliminary data.</text>
</comment>
<sequence>MQFVASAKPIHSLTYLMEEESTYVHMENPRKIMRRSIHTFLKKYEYFTTIPLLLILPFSASVLLSQALSSSSSPLLLIIHGCFEPIFHPSSQFLSLLNSNLSQNIFTSVFSLVFALTSLVIAKLLIIKTLIHHKSSFPLPFSPFMKLYKSLLLTQLCNSVLIVVVSAAAFSLLFVAFNSLESFGFSKTNPLALLVAKAVFYSILANVSLICNLALVVAGLENCTGFRAIYKACLLCWTRNSIALSMNLPINLGMLAVEGLFRHRVVRAYHLVGRACPSMAFEGMFIACLYSILIVLDTIASCLFFNSIKATLKGQLIARDSYHCIV</sequence>
<accession>A0ACC0J546</accession>